<dbReference type="InterPro" id="IPR036388">
    <property type="entry name" value="WH-like_DNA-bd_sf"/>
</dbReference>
<dbReference type="SUPFAM" id="SSF52172">
    <property type="entry name" value="CheY-like"/>
    <property type="match status" value="1"/>
</dbReference>
<keyword evidence="5" id="KW-0804">Transcription</keyword>
<evidence type="ECO:0000259" key="8">
    <source>
        <dbReference type="PROSITE" id="PS50110"/>
    </source>
</evidence>
<dbReference type="SMART" id="SM00862">
    <property type="entry name" value="Trans_reg_C"/>
    <property type="match status" value="1"/>
</dbReference>
<feature type="domain" description="OmpR/PhoB-type" evidence="9">
    <location>
        <begin position="129"/>
        <end position="228"/>
    </location>
</feature>
<dbReference type="OrthoDB" id="9790442at2"/>
<keyword evidence="3" id="KW-0805">Transcription regulation</keyword>
<dbReference type="Gene3D" id="1.10.10.10">
    <property type="entry name" value="Winged helix-like DNA-binding domain superfamily/Winged helix DNA-binding domain"/>
    <property type="match status" value="1"/>
</dbReference>
<dbReference type="SMART" id="SM00448">
    <property type="entry name" value="REC"/>
    <property type="match status" value="1"/>
</dbReference>
<dbReference type="InterPro" id="IPR011006">
    <property type="entry name" value="CheY-like_superfamily"/>
</dbReference>
<evidence type="ECO:0000256" key="3">
    <source>
        <dbReference type="ARBA" id="ARBA00023015"/>
    </source>
</evidence>
<evidence type="ECO:0000259" key="9">
    <source>
        <dbReference type="PROSITE" id="PS51755"/>
    </source>
</evidence>
<comment type="caution">
    <text evidence="10">The sequence shown here is derived from an EMBL/GenBank/DDBJ whole genome shotgun (WGS) entry which is preliminary data.</text>
</comment>
<evidence type="ECO:0000256" key="5">
    <source>
        <dbReference type="ARBA" id="ARBA00023163"/>
    </source>
</evidence>
<dbReference type="PROSITE" id="PS50110">
    <property type="entry name" value="RESPONSE_REGULATORY"/>
    <property type="match status" value="1"/>
</dbReference>
<reference evidence="10 11" key="1">
    <citation type="journal article" date="2009" name="Int. J. Syst. Evol. Microbiol.">
        <title>Paenibacillus contaminans sp. nov., isolated from a contaminated laboratory plate.</title>
        <authorList>
            <person name="Chou J.H."/>
            <person name="Lee J.H."/>
            <person name="Lin M.C."/>
            <person name="Chang P.S."/>
            <person name="Arun A.B."/>
            <person name="Young C.C."/>
            <person name="Chen W.M."/>
        </authorList>
    </citation>
    <scope>NUCLEOTIDE SEQUENCE [LARGE SCALE GENOMIC DNA]</scope>
    <source>
        <strain evidence="10 11">CKOBP-6</strain>
    </source>
</reference>
<dbReference type="GO" id="GO:0032993">
    <property type="term" value="C:protein-DNA complex"/>
    <property type="evidence" value="ECO:0007669"/>
    <property type="project" value="TreeGrafter"/>
</dbReference>
<dbReference type="GO" id="GO:0000156">
    <property type="term" value="F:phosphorelay response regulator activity"/>
    <property type="evidence" value="ECO:0007669"/>
    <property type="project" value="TreeGrafter"/>
</dbReference>
<feature type="DNA-binding region" description="OmpR/PhoB-type" evidence="7">
    <location>
        <begin position="129"/>
        <end position="228"/>
    </location>
</feature>
<evidence type="ECO:0000256" key="4">
    <source>
        <dbReference type="ARBA" id="ARBA00023125"/>
    </source>
</evidence>
<dbReference type="GO" id="GO:0006355">
    <property type="term" value="P:regulation of DNA-templated transcription"/>
    <property type="evidence" value="ECO:0007669"/>
    <property type="project" value="InterPro"/>
</dbReference>
<keyword evidence="4 7" id="KW-0238">DNA-binding</keyword>
<accession>A0A329MTD6</accession>
<evidence type="ECO:0000313" key="10">
    <source>
        <dbReference type="EMBL" id="RAV22800.1"/>
    </source>
</evidence>
<dbReference type="PROSITE" id="PS51755">
    <property type="entry name" value="OMPR_PHOB"/>
    <property type="match status" value="1"/>
</dbReference>
<dbReference type="Gene3D" id="3.40.50.2300">
    <property type="match status" value="1"/>
</dbReference>
<evidence type="ECO:0000256" key="6">
    <source>
        <dbReference type="PROSITE-ProRule" id="PRU00169"/>
    </source>
</evidence>
<organism evidence="10 11">
    <name type="scientific">Paenibacillus contaminans</name>
    <dbReference type="NCBI Taxonomy" id="450362"/>
    <lineage>
        <taxon>Bacteria</taxon>
        <taxon>Bacillati</taxon>
        <taxon>Bacillota</taxon>
        <taxon>Bacilli</taxon>
        <taxon>Bacillales</taxon>
        <taxon>Paenibacillaceae</taxon>
        <taxon>Paenibacillus</taxon>
    </lineage>
</organism>
<dbReference type="InterPro" id="IPR001867">
    <property type="entry name" value="OmpR/PhoB-type_DNA-bd"/>
</dbReference>
<dbReference type="GO" id="GO:0000976">
    <property type="term" value="F:transcription cis-regulatory region binding"/>
    <property type="evidence" value="ECO:0007669"/>
    <property type="project" value="TreeGrafter"/>
</dbReference>
<keyword evidence="11" id="KW-1185">Reference proteome</keyword>
<dbReference type="RefSeq" id="WP_113028909.1">
    <property type="nucleotide sequence ID" value="NZ_QMFB01000001.1"/>
</dbReference>
<proteinExistence type="predicted"/>
<dbReference type="FunFam" id="3.40.50.2300:FF:000001">
    <property type="entry name" value="DNA-binding response regulator PhoB"/>
    <property type="match status" value="1"/>
</dbReference>
<sequence length="231" mass="26368">MKVLLLEDEESIRGFVRINLKRSGMEVVEAETGEEALQLAERETDIDIALLDVMLPTISGFDVCRELRRTYPRMGIIMLTAKAQDTDKVEGLELGADDYVTKPFSPIELVARVKALYRRLQPEQAEQDASGLVSGPFVLKLDERKLFKNDRELDLTPTEFALIKLLLEHAGKSVSRDDILNNVWGRHYMGDLKIVDVNIRRIRKKIEDDSSCPAFIETVWGYGYLWRKDPG</sequence>
<evidence type="ECO:0000256" key="2">
    <source>
        <dbReference type="ARBA" id="ARBA00023012"/>
    </source>
</evidence>
<evidence type="ECO:0000256" key="1">
    <source>
        <dbReference type="ARBA" id="ARBA00022553"/>
    </source>
</evidence>
<dbReference type="Proteomes" id="UP000250369">
    <property type="component" value="Unassembled WGS sequence"/>
</dbReference>
<dbReference type="PANTHER" id="PTHR48111">
    <property type="entry name" value="REGULATOR OF RPOS"/>
    <property type="match status" value="1"/>
</dbReference>
<dbReference type="InterPro" id="IPR001789">
    <property type="entry name" value="Sig_transdc_resp-reg_receiver"/>
</dbReference>
<evidence type="ECO:0000313" key="11">
    <source>
        <dbReference type="Proteomes" id="UP000250369"/>
    </source>
</evidence>
<dbReference type="CDD" id="cd00383">
    <property type="entry name" value="trans_reg_C"/>
    <property type="match status" value="1"/>
</dbReference>
<dbReference type="EMBL" id="QMFB01000001">
    <property type="protein sequence ID" value="RAV22800.1"/>
    <property type="molecule type" value="Genomic_DNA"/>
</dbReference>
<keyword evidence="1 6" id="KW-0597">Phosphoprotein</keyword>
<dbReference type="Gene3D" id="6.10.250.690">
    <property type="match status" value="1"/>
</dbReference>
<protein>
    <submittedName>
        <fullName evidence="10">DNA-binding response regulator</fullName>
    </submittedName>
</protein>
<evidence type="ECO:0000256" key="7">
    <source>
        <dbReference type="PROSITE-ProRule" id="PRU01091"/>
    </source>
</evidence>
<dbReference type="Pfam" id="PF00072">
    <property type="entry name" value="Response_reg"/>
    <property type="match status" value="1"/>
</dbReference>
<keyword evidence="2" id="KW-0902">Two-component regulatory system</keyword>
<dbReference type="InterPro" id="IPR039420">
    <property type="entry name" value="WalR-like"/>
</dbReference>
<feature type="modified residue" description="4-aspartylphosphate" evidence="6">
    <location>
        <position position="52"/>
    </location>
</feature>
<name>A0A329MTD6_9BACL</name>
<feature type="domain" description="Response regulatory" evidence="8">
    <location>
        <begin position="2"/>
        <end position="117"/>
    </location>
</feature>
<gene>
    <name evidence="10" type="ORF">DQG23_00875</name>
</gene>
<dbReference type="AlphaFoldDB" id="A0A329MTD6"/>
<dbReference type="GO" id="GO:0005829">
    <property type="term" value="C:cytosol"/>
    <property type="evidence" value="ECO:0007669"/>
    <property type="project" value="TreeGrafter"/>
</dbReference>
<dbReference type="PANTHER" id="PTHR48111:SF54">
    <property type="entry name" value="STAGE 0 SPORULATION PROTEIN A HOMOLOG"/>
    <property type="match status" value="1"/>
</dbReference>
<dbReference type="Pfam" id="PF00486">
    <property type="entry name" value="Trans_reg_C"/>
    <property type="match status" value="1"/>
</dbReference>